<dbReference type="Pfam" id="PF22752">
    <property type="entry name" value="DUF488-N3i"/>
    <property type="match status" value="1"/>
</dbReference>
<keyword evidence="2" id="KW-1185">Reference proteome</keyword>
<dbReference type="PANTHER" id="PTHR36849">
    <property type="entry name" value="CYTOPLASMIC PROTEIN-RELATED"/>
    <property type="match status" value="1"/>
</dbReference>
<organism evidence="1 2">
    <name type="scientific">Rugosimonospora africana</name>
    <dbReference type="NCBI Taxonomy" id="556532"/>
    <lineage>
        <taxon>Bacteria</taxon>
        <taxon>Bacillati</taxon>
        <taxon>Actinomycetota</taxon>
        <taxon>Actinomycetes</taxon>
        <taxon>Micromonosporales</taxon>
        <taxon>Micromonosporaceae</taxon>
        <taxon>Rugosimonospora</taxon>
    </lineage>
</organism>
<evidence type="ECO:0008006" key="3">
    <source>
        <dbReference type="Google" id="ProtNLM"/>
    </source>
</evidence>
<gene>
    <name evidence="1" type="ORF">Raf01_43880</name>
</gene>
<dbReference type="AlphaFoldDB" id="A0A8J3QTK7"/>
<accession>A0A8J3QTK7</accession>
<comment type="caution">
    <text evidence="1">The sequence shown here is derived from an EMBL/GenBank/DDBJ whole genome shotgun (WGS) entry which is preliminary data.</text>
</comment>
<dbReference type="RefSeq" id="WP_203919810.1">
    <property type="nucleotide sequence ID" value="NZ_BONZ01000040.1"/>
</dbReference>
<dbReference type="Proteomes" id="UP000642748">
    <property type="component" value="Unassembled WGS sequence"/>
</dbReference>
<dbReference type="PANTHER" id="PTHR36849:SF1">
    <property type="entry name" value="CYTOPLASMIC PROTEIN"/>
    <property type="match status" value="1"/>
</dbReference>
<sequence length="121" mass="13521">MAGTHEVRVTRVYEPPSGDGARVLVDRLWPRGLSKEAAALDEWCKQVAPSNELRHWYGHAPERFDAFTARYLDELRDPERAAALDGLRALCRERDVTLLTATTTPDISHAAVLARLLTEAV</sequence>
<proteinExistence type="predicted"/>
<evidence type="ECO:0000313" key="2">
    <source>
        <dbReference type="Proteomes" id="UP000642748"/>
    </source>
</evidence>
<evidence type="ECO:0000313" key="1">
    <source>
        <dbReference type="EMBL" id="GIH16216.1"/>
    </source>
</evidence>
<reference evidence="1" key="1">
    <citation type="submission" date="2021-01" db="EMBL/GenBank/DDBJ databases">
        <title>Whole genome shotgun sequence of Rugosimonospora africana NBRC 104875.</title>
        <authorList>
            <person name="Komaki H."/>
            <person name="Tamura T."/>
        </authorList>
    </citation>
    <scope>NUCLEOTIDE SEQUENCE</scope>
    <source>
        <strain evidence="1">NBRC 104875</strain>
    </source>
</reference>
<dbReference type="EMBL" id="BONZ01000040">
    <property type="protein sequence ID" value="GIH16216.1"/>
    <property type="molecule type" value="Genomic_DNA"/>
</dbReference>
<name>A0A8J3QTK7_9ACTN</name>
<protein>
    <recommendedName>
        <fullName evidence="3">DUF488 family protein</fullName>
    </recommendedName>
</protein>
<dbReference type="InterPro" id="IPR052552">
    <property type="entry name" value="YeaO-like"/>
</dbReference>